<proteinExistence type="predicted"/>
<reference evidence="1 2" key="1">
    <citation type="submission" date="2019-03" db="EMBL/GenBank/DDBJ databases">
        <title>Single cell metagenomics reveals metabolic interactions within the superorganism composed of flagellate Streblomastix strix and complex community of Bacteroidetes bacteria on its surface.</title>
        <authorList>
            <person name="Treitli S.C."/>
            <person name="Kolisko M."/>
            <person name="Husnik F."/>
            <person name="Keeling P."/>
            <person name="Hampl V."/>
        </authorList>
    </citation>
    <scope>NUCLEOTIDE SEQUENCE [LARGE SCALE GENOMIC DNA]</scope>
    <source>
        <strain evidence="1">ST1C</strain>
    </source>
</reference>
<accession>A0A5J4UE12</accession>
<protein>
    <submittedName>
        <fullName evidence="1">Uncharacterized protein</fullName>
    </submittedName>
</protein>
<evidence type="ECO:0000313" key="2">
    <source>
        <dbReference type="Proteomes" id="UP000324800"/>
    </source>
</evidence>
<name>A0A5J4UE12_9EUKA</name>
<sequence length="67" mass="7605">MICQSVPVLKRASGQNSPQSLNSKCFCVANLLHHFKFKYQITLGFLTKSYPLFYHVRCAVPISLLCN</sequence>
<feature type="non-terminal residue" evidence="1">
    <location>
        <position position="67"/>
    </location>
</feature>
<dbReference type="Proteomes" id="UP000324800">
    <property type="component" value="Unassembled WGS sequence"/>
</dbReference>
<gene>
    <name evidence="1" type="ORF">EZS28_035644</name>
</gene>
<evidence type="ECO:0000313" key="1">
    <source>
        <dbReference type="EMBL" id="KAA6368828.1"/>
    </source>
</evidence>
<dbReference type="AlphaFoldDB" id="A0A5J4UE12"/>
<dbReference type="EMBL" id="SNRW01016955">
    <property type="protein sequence ID" value="KAA6368828.1"/>
    <property type="molecule type" value="Genomic_DNA"/>
</dbReference>
<comment type="caution">
    <text evidence="1">The sequence shown here is derived from an EMBL/GenBank/DDBJ whole genome shotgun (WGS) entry which is preliminary data.</text>
</comment>
<organism evidence="1 2">
    <name type="scientific">Streblomastix strix</name>
    <dbReference type="NCBI Taxonomy" id="222440"/>
    <lineage>
        <taxon>Eukaryota</taxon>
        <taxon>Metamonada</taxon>
        <taxon>Preaxostyla</taxon>
        <taxon>Oxymonadida</taxon>
        <taxon>Streblomastigidae</taxon>
        <taxon>Streblomastix</taxon>
    </lineage>
</organism>